<dbReference type="KEGG" id="salo:EF888_08430"/>
<evidence type="ECO:0000313" key="3">
    <source>
        <dbReference type="EMBL" id="PWK56802.1"/>
    </source>
</evidence>
<evidence type="ECO:0000256" key="2">
    <source>
        <dbReference type="SAM" id="Phobius"/>
    </source>
</evidence>
<reference evidence="3 4" key="1">
    <citation type="submission" date="2018-05" db="EMBL/GenBank/DDBJ databases">
        <title>Genomic Encyclopedia of Type Strains, Phase IV (KMG-IV): sequencing the most valuable type-strain genomes for metagenomic binning, comparative biology and taxonomic classification.</title>
        <authorList>
            <person name="Goeker M."/>
        </authorList>
    </citation>
    <scope>NUCLEOTIDE SEQUENCE [LARGE SCALE GENOMIC DNA]</scope>
    <source>
        <strain evidence="3 4">DSM 103371</strain>
    </source>
</reference>
<proteinExistence type="predicted"/>
<comment type="caution">
    <text evidence="3">The sequence shown here is derived from an EMBL/GenBank/DDBJ whole genome shotgun (WGS) entry which is preliminary data.</text>
</comment>
<protein>
    <submittedName>
        <fullName evidence="3">Uncharacterized protein DUF3971</fullName>
    </submittedName>
</protein>
<keyword evidence="2" id="KW-0472">Membrane</keyword>
<dbReference type="OrthoDB" id="7161641at2"/>
<evidence type="ECO:0000256" key="1">
    <source>
        <dbReference type="SAM" id="MobiDB-lite"/>
    </source>
</evidence>
<name>A0A316G868_9RHOB</name>
<accession>A0A316G868</accession>
<keyword evidence="4" id="KW-1185">Reference proteome</keyword>
<dbReference type="Proteomes" id="UP000245390">
    <property type="component" value="Unassembled WGS sequence"/>
</dbReference>
<keyword evidence="2" id="KW-0812">Transmembrane</keyword>
<feature type="region of interest" description="Disordered" evidence="1">
    <location>
        <begin position="1"/>
        <end position="27"/>
    </location>
</feature>
<gene>
    <name evidence="3" type="ORF">C8D95_10333</name>
</gene>
<organism evidence="3 4">
    <name type="scientific">Silicimonas algicola</name>
    <dbReference type="NCBI Taxonomy" id="1826607"/>
    <lineage>
        <taxon>Bacteria</taxon>
        <taxon>Pseudomonadati</taxon>
        <taxon>Pseudomonadota</taxon>
        <taxon>Alphaproteobacteria</taxon>
        <taxon>Rhodobacterales</taxon>
        <taxon>Paracoccaceae</taxon>
    </lineage>
</organism>
<feature type="compositionally biased region" description="Acidic residues" evidence="1">
    <location>
        <begin position="1"/>
        <end position="10"/>
    </location>
</feature>
<dbReference type="EMBL" id="QGGV01000003">
    <property type="protein sequence ID" value="PWK56802.1"/>
    <property type="molecule type" value="Genomic_DNA"/>
</dbReference>
<dbReference type="AlphaFoldDB" id="A0A316G868"/>
<keyword evidence="2" id="KW-1133">Transmembrane helix</keyword>
<sequence length="1101" mass="116344">MPMAENDEQTEGTQDVPPPVRRPRRPRHGRVGLGMVLTLSLAGVIFTILVLSLSGRTIAVPDTIRAGVERRINARLEGTPISLGGIEVGVGRDGIPHLLMNDIRFVDLQGGAVAQLNRIGAELSPGRLLRGEVAASSLFLSGAQITIRRTADGSFAFRSDQVAADEAETLPELLERIDRIMASGALASLQEVQAGGIVLTLEDARSGRIWQATNATAIVRKGGEGLNLSVASDVFNGTDDLAGIQFSVSRNRGTGRVSLGFTVTGMPAGDIALQSPVLSWLSVLDAPISGSVRTEIDETGQLLSFAGTLDIASGALQPTEEVTPVAFEAARAYFTFNPSRQRIDFSEISIVGPEGRLLASGHTYLDELDGPWPRAFLGQFRVEALDYEGGGIFEAPVTLTDVRADLRLRLDPFTADLAQVVIDNEGTPIRATGRVEAREDGWHASVDATTERIGSDRVLAFWPVEVSPITRKWLSRNLEHGTMVEPSVALRAHTARKPEIELSFLFEDGNARFLPAMPHLTEATGRATLHDRRFTLAVDAGGMEAETGDRIDLGGSVFLVPDVRPKPVQGEITVVAKGPMQGMLSILDNPPLRIMERAKRPVDIAEAEADVLARITLPLVDGIKAEDVSYEVAATLSDVRSDSLVPGRVLEAETLEFFADPRRLGLEGAATLDGVALTARWLQPLGEAADEGGTIAGRLALSPDTVETFGLPLPDGFLRGESEGDYRLTLAPGAPPDLLLTSQMSGLTLSLPAVGWTKPAGETGTLTVAATLGDVPRVDRLELDTAGLSLRGGLDFGTEGFTGATFTPLRVGDWLDATVSLTPRGAGQSPAVALQGGTLDLRRLDLGGTGGGRGGGPIDLALDRLVVSDSISLTGVRGRIDQTAIGLSGEFRGQINGGAQVRGTLAPANAGTAIRIQSEDAAGVLASIGLTPNAREGTLDIVLTPVVGAPSGTYSGQFLIERIRIRKAPVMADLLDAISIVGLIDQLDGPGIRFESIDGSFRLTRDRLTLQQAAAVGGSIGISADGIYDMASKQLDMRGVISPVYFLNGIGSLFTRRGEGLFGFNYRMAGPTSDPSVSVNPLSILTPGAFRQIFRRAPPGG</sequence>
<evidence type="ECO:0000313" key="4">
    <source>
        <dbReference type="Proteomes" id="UP000245390"/>
    </source>
</evidence>
<feature type="transmembrane region" description="Helical" evidence="2">
    <location>
        <begin position="31"/>
        <end position="53"/>
    </location>
</feature>